<feature type="chain" id="PRO_5047295294" evidence="2">
    <location>
        <begin position="22"/>
        <end position="88"/>
    </location>
</feature>
<sequence length="88" mass="9116">MIKPITISLLLAVSVGSAAFASPSGIQGQNQSPTRPAGIGGPTGFRDRCPEGQQPSSWQKPIYDDDGIFVVGYETVATCVPEGLRPAG</sequence>
<dbReference type="EMBL" id="JAKKUT010000001">
    <property type="protein sequence ID" value="MDG2989730.1"/>
    <property type="molecule type" value="Genomic_DNA"/>
</dbReference>
<dbReference type="RefSeq" id="WP_277865645.1">
    <property type="nucleotide sequence ID" value="NZ_JAKKUT010000001.1"/>
</dbReference>
<evidence type="ECO:0000256" key="2">
    <source>
        <dbReference type="SAM" id="SignalP"/>
    </source>
</evidence>
<comment type="caution">
    <text evidence="3">The sequence shown here is derived from an EMBL/GenBank/DDBJ whole genome shotgun (WGS) entry which is preliminary data.</text>
</comment>
<gene>
    <name evidence="3" type="ORF">L3556_02090</name>
</gene>
<reference evidence="3" key="1">
    <citation type="journal article" date="2022" name="Genome Biol. Evol.">
        <title>A New Gene Family Diagnostic for Intracellular Biomineralization of Amorphous Ca Carbonates by Cyanobacteria.</title>
        <authorList>
            <person name="Benzerara K."/>
            <person name="Duprat E."/>
            <person name="Bitard-Feildel T."/>
            <person name="Caumes G."/>
            <person name="Cassier-Chauvat C."/>
            <person name="Chauvat F."/>
            <person name="Dezi M."/>
            <person name="Diop S.I."/>
            <person name="Gaschignard G."/>
            <person name="Gorgen S."/>
            <person name="Gugger M."/>
            <person name="Lopez-Garcia P."/>
            <person name="Millet M."/>
            <person name="Skouri-Panet F."/>
            <person name="Moreira D."/>
            <person name="Callebaut I."/>
        </authorList>
    </citation>
    <scope>NUCLEOTIDE SEQUENCE</scope>
    <source>
        <strain evidence="3">G9</strain>
    </source>
</reference>
<keyword evidence="2" id="KW-0732">Signal</keyword>
<reference evidence="3" key="2">
    <citation type="submission" date="2022-01" db="EMBL/GenBank/DDBJ databases">
        <authorList>
            <person name="Zivanovic Y."/>
            <person name="Moreira D."/>
            <person name="Lopez-Garcia P."/>
        </authorList>
    </citation>
    <scope>NUCLEOTIDE SEQUENCE</scope>
    <source>
        <strain evidence="3">G9</strain>
    </source>
</reference>
<accession>A0ABT6EVB4</accession>
<evidence type="ECO:0000313" key="3">
    <source>
        <dbReference type="EMBL" id="MDG2989730.1"/>
    </source>
</evidence>
<keyword evidence="4" id="KW-1185">Reference proteome</keyword>
<dbReference type="Proteomes" id="UP001154265">
    <property type="component" value="Unassembled WGS sequence"/>
</dbReference>
<organism evidence="3 4">
    <name type="scientific">Candidatus Synechococcus calcipolaris G9</name>
    <dbReference type="NCBI Taxonomy" id="1497997"/>
    <lineage>
        <taxon>Bacteria</taxon>
        <taxon>Bacillati</taxon>
        <taxon>Cyanobacteriota</taxon>
        <taxon>Cyanophyceae</taxon>
        <taxon>Synechococcales</taxon>
        <taxon>Synechococcaceae</taxon>
        <taxon>Synechococcus</taxon>
    </lineage>
</organism>
<evidence type="ECO:0000313" key="4">
    <source>
        <dbReference type="Proteomes" id="UP001154265"/>
    </source>
</evidence>
<feature type="region of interest" description="Disordered" evidence="1">
    <location>
        <begin position="21"/>
        <end position="59"/>
    </location>
</feature>
<name>A0ABT6EVB4_9SYNE</name>
<proteinExistence type="predicted"/>
<evidence type="ECO:0000256" key="1">
    <source>
        <dbReference type="SAM" id="MobiDB-lite"/>
    </source>
</evidence>
<feature type="compositionally biased region" description="Polar residues" evidence="1">
    <location>
        <begin position="24"/>
        <end position="34"/>
    </location>
</feature>
<protein>
    <submittedName>
        <fullName evidence="3">Uncharacterized protein</fullName>
    </submittedName>
</protein>
<feature type="signal peptide" evidence="2">
    <location>
        <begin position="1"/>
        <end position="21"/>
    </location>
</feature>